<reference evidence="2" key="1">
    <citation type="submission" date="2018-01" db="EMBL/GenBank/DDBJ databases">
        <title>An insight into the sialome of Amazonian anophelines.</title>
        <authorList>
            <person name="Ribeiro J.M."/>
            <person name="Scarpassa V."/>
            <person name="Calvo E."/>
        </authorList>
    </citation>
    <scope>NUCLEOTIDE SEQUENCE</scope>
</reference>
<evidence type="ECO:0000256" key="1">
    <source>
        <dbReference type="SAM" id="SignalP"/>
    </source>
</evidence>
<dbReference type="EMBL" id="GGFL01011736">
    <property type="protein sequence ID" value="MBW75914.1"/>
    <property type="molecule type" value="Transcribed_RNA"/>
</dbReference>
<evidence type="ECO:0000313" key="2">
    <source>
        <dbReference type="EMBL" id="MBW75914.1"/>
    </source>
</evidence>
<keyword evidence="1" id="KW-0732">Signal</keyword>
<dbReference type="AlphaFoldDB" id="A0A2M4DE97"/>
<proteinExistence type="predicted"/>
<name>A0A2M4DE97_ANODA</name>
<organism evidence="2">
    <name type="scientific">Anopheles darlingi</name>
    <name type="common">Mosquito</name>
    <dbReference type="NCBI Taxonomy" id="43151"/>
    <lineage>
        <taxon>Eukaryota</taxon>
        <taxon>Metazoa</taxon>
        <taxon>Ecdysozoa</taxon>
        <taxon>Arthropoda</taxon>
        <taxon>Hexapoda</taxon>
        <taxon>Insecta</taxon>
        <taxon>Pterygota</taxon>
        <taxon>Neoptera</taxon>
        <taxon>Endopterygota</taxon>
        <taxon>Diptera</taxon>
        <taxon>Nematocera</taxon>
        <taxon>Culicoidea</taxon>
        <taxon>Culicidae</taxon>
        <taxon>Anophelinae</taxon>
        <taxon>Anopheles</taxon>
    </lineage>
</organism>
<feature type="chain" id="PRO_5014811624" evidence="1">
    <location>
        <begin position="18"/>
        <end position="134"/>
    </location>
</feature>
<protein>
    <submittedName>
        <fullName evidence="2">Putative secreted protein</fullName>
    </submittedName>
</protein>
<accession>A0A2M4DE97</accession>
<feature type="signal peptide" evidence="1">
    <location>
        <begin position="1"/>
        <end position="17"/>
    </location>
</feature>
<sequence length="134" mass="15185">MVSISFLLSLAAHPAQPLLLFTALLKATLETIMPHICQSSFYLHYCFLAIGLGMPTMQCSGCIVSIILTKQQQQEYKEHNFIETPVPRGLLVARVLRLQNNDSLREVRHLPFRRDSLLTENKQSRITGSEDETT</sequence>